<feature type="compositionally biased region" description="Pro residues" evidence="1">
    <location>
        <begin position="309"/>
        <end position="318"/>
    </location>
</feature>
<evidence type="ECO:0000313" key="4">
    <source>
        <dbReference type="Proteomes" id="UP000322634"/>
    </source>
</evidence>
<dbReference type="Proteomes" id="UP000322634">
    <property type="component" value="Unassembled WGS sequence"/>
</dbReference>
<feature type="transmembrane region" description="Helical" evidence="2">
    <location>
        <begin position="12"/>
        <end position="30"/>
    </location>
</feature>
<accession>A0A5D0TR99</accession>
<feature type="region of interest" description="Disordered" evidence="1">
    <location>
        <begin position="106"/>
        <end position="159"/>
    </location>
</feature>
<evidence type="ECO:0000313" key="3">
    <source>
        <dbReference type="EMBL" id="TYC08203.1"/>
    </source>
</evidence>
<dbReference type="AlphaFoldDB" id="A0A5D0TR99"/>
<dbReference type="RefSeq" id="WP_148355246.1">
    <property type="nucleotide sequence ID" value="NZ_JBHSBF010000015.1"/>
</dbReference>
<name>A0A5D0TR99_9ACTN</name>
<keyword evidence="2" id="KW-0812">Transmembrane</keyword>
<protein>
    <submittedName>
        <fullName evidence="3">Uncharacterized protein</fullName>
    </submittedName>
</protein>
<keyword evidence="2" id="KW-1133">Transmembrane helix</keyword>
<keyword evidence="2" id="KW-0472">Membrane</keyword>
<proteinExistence type="predicted"/>
<feature type="region of interest" description="Disordered" evidence="1">
    <location>
        <begin position="226"/>
        <end position="343"/>
    </location>
</feature>
<keyword evidence="4" id="KW-1185">Reference proteome</keyword>
<comment type="caution">
    <text evidence="3">The sequence shown here is derived from an EMBL/GenBank/DDBJ whole genome shotgun (WGS) entry which is preliminary data.</text>
</comment>
<evidence type="ECO:0000256" key="1">
    <source>
        <dbReference type="SAM" id="MobiDB-lite"/>
    </source>
</evidence>
<sequence>MPRKLPDLSTTQLIASAAATGVAALGASYLGVYGTIIGAALMSVISTAGSAVGKHYLDQGREQLKELSHVQAAVRRRDAADHAAEAATSADPTRTVAWPRHAAGLGFPFQGGDPSATRRGPSFQGGGDPNATRLDPSFGGGDPNATRFDPMLGGGDPNATSLDPVDAVAGSLAEEAGEEAVREVVRRSALQSTVEWAKAHWVKLVVSSAAVFAIVIGGITLYEATTGQPIGKSDKGLTVTNVLGGNGGGKQDDTPTPTRTDNTTEPSGTPTGTPTGGAPSTQQTTPGGQQPTGPTETPTQQEPTGRPTTPTPTAPSTPAPTENPQDGGQPPGGAEQQRTTPGD</sequence>
<gene>
    <name evidence="3" type="ORF">FXF65_38475</name>
</gene>
<evidence type="ECO:0000256" key="2">
    <source>
        <dbReference type="SAM" id="Phobius"/>
    </source>
</evidence>
<feature type="compositionally biased region" description="Low complexity" evidence="1">
    <location>
        <begin position="254"/>
        <end position="308"/>
    </location>
</feature>
<dbReference type="OrthoDB" id="3481735at2"/>
<reference evidence="3 4" key="1">
    <citation type="submission" date="2019-08" db="EMBL/GenBank/DDBJ databases">
        <title>Actinomadura sp. nov. CYP1-5 isolated from mountain soil.</title>
        <authorList>
            <person name="Songsumanus A."/>
            <person name="Kuncharoen N."/>
            <person name="Kudo T."/>
            <person name="Yuki M."/>
            <person name="Igarashi Y."/>
            <person name="Tanasupawat S."/>
        </authorList>
    </citation>
    <scope>NUCLEOTIDE SEQUENCE [LARGE SCALE GENOMIC DNA]</scope>
    <source>
        <strain evidence="3 4">GKU157</strain>
    </source>
</reference>
<dbReference type="EMBL" id="VSFF01000017">
    <property type="protein sequence ID" value="TYC08203.1"/>
    <property type="molecule type" value="Genomic_DNA"/>
</dbReference>
<organism evidence="3 4">
    <name type="scientific">Actinomadura syzygii</name>
    <dbReference type="NCBI Taxonomy" id="1427538"/>
    <lineage>
        <taxon>Bacteria</taxon>
        <taxon>Bacillati</taxon>
        <taxon>Actinomycetota</taxon>
        <taxon>Actinomycetes</taxon>
        <taxon>Streptosporangiales</taxon>
        <taxon>Thermomonosporaceae</taxon>
        <taxon>Actinomadura</taxon>
    </lineage>
</organism>